<organism evidence="2 3">
    <name type="scientific">Vanrija humicola</name>
    <name type="common">Yeast</name>
    <name type="synonym">Cryptococcus humicola</name>
    <dbReference type="NCBI Taxonomy" id="5417"/>
    <lineage>
        <taxon>Eukaryota</taxon>
        <taxon>Fungi</taxon>
        <taxon>Dikarya</taxon>
        <taxon>Basidiomycota</taxon>
        <taxon>Agaricomycotina</taxon>
        <taxon>Tremellomycetes</taxon>
        <taxon>Trichosporonales</taxon>
        <taxon>Trichosporonaceae</taxon>
        <taxon>Vanrija</taxon>
    </lineage>
</organism>
<reference evidence="2 3" key="1">
    <citation type="journal article" date="2019" name="PLoS Genet.">
        <title>Convergent evolution of linked mating-type loci in basidiomycete fungi.</title>
        <authorList>
            <person name="Sun S."/>
            <person name="Coelho M.A."/>
            <person name="Heitman J."/>
            <person name="Nowrousian M."/>
        </authorList>
    </citation>
    <scope>NUCLEOTIDE SEQUENCE [LARGE SCALE GENOMIC DNA]</scope>
    <source>
        <strain evidence="2 3">CBS 4282</strain>
    </source>
</reference>
<comment type="caution">
    <text evidence="2">The sequence shown here is derived from an EMBL/GenBank/DDBJ whole genome shotgun (WGS) entry which is preliminary data.</text>
</comment>
<dbReference type="PROSITE" id="PS00383">
    <property type="entry name" value="TYR_PHOSPHATASE_1"/>
    <property type="match status" value="1"/>
</dbReference>
<protein>
    <recommendedName>
        <fullName evidence="1">Tyrosine specific protein phosphatases domain-containing protein</fullName>
    </recommendedName>
</protein>
<dbReference type="EMBL" id="QKWK01000005">
    <property type="protein sequence ID" value="TXT10559.1"/>
    <property type="molecule type" value="Genomic_DNA"/>
</dbReference>
<feature type="domain" description="Tyrosine specific protein phosphatases" evidence="1">
    <location>
        <begin position="139"/>
        <end position="177"/>
    </location>
</feature>
<accession>A0A7D8Z362</accession>
<dbReference type="InterPro" id="IPR026893">
    <property type="entry name" value="Tyr/Ser_Pase_IphP-type"/>
</dbReference>
<evidence type="ECO:0000259" key="1">
    <source>
        <dbReference type="PROSITE" id="PS50056"/>
    </source>
</evidence>
<dbReference type="OrthoDB" id="449382at2759"/>
<dbReference type="InterPro" id="IPR029021">
    <property type="entry name" value="Prot-tyrosine_phosphatase-like"/>
</dbReference>
<dbReference type="InterPro" id="IPR016130">
    <property type="entry name" value="Tyr_Pase_AS"/>
</dbReference>
<dbReference type="SUPFAM" id="SSF52799">
    <property type="entry name" value="(Phosphotyrosine protein) phosphatases II"/>
    <property type="match status" value="1"/>
</dbReference>
<proteinExistence type="predicted"/>
<gene>
    <name evidence="2" type="ORF">VHUM_02064</name>
</gene>
<sequence>MTVSKDEVSRLARTSILGDLPAAELKSILSAAPFVPESHLLNARDIGLVPESAVRPGLVYRSAQVSTAPAAVDWLSKHVTAIVDLRAERERSNNPDPVVPGVREIWEPTETIRHALDPSDFVDGDGSSAWGGRYVDMLTEFRPTLKVVLEHVRDRPGEGILVHCTAGRDRTGVTIGLLHHLAGTPPAAVLYDYMLTRLGIEPGREVMQGALRAAEAMAEAAKRPGFLNMAELRPTFWEFLENGVRERFGSWEEYVRLPYADGGLGFSEEDVGVIKKNLRPPQAGL</sequence>
<evidence type="ECO:0000313" key="3">
    <source>
        <dbReference type="Proteomes" id="UP000473826"/>
    </source>
</evidence>
<dbReference type="PROSITE" id="PS50056">
    <property type="entry name" value="TYR_PHOSPHATASE_2"/>
    <property type="match status" value="1"/>
</dbReference>
<dbReference type="InterPro" id="IPR000387">
    <property type="entry name" value="Tyr_Pase_dom"/>
</dbReference>
<dbReference type="Proteomes" id="UP000473826">
    <property type="component" value="Unassembled WGS sequence"/>
</dbReference>
<name>A0A7D8Z362_VANHU</name>
<keyword evidence="3" id="KW-1185">Reference proteome</keyword>
<dbReference type="Pfam" id="PF13350">
    <property type="entry name" value="Y_phosphatase3"/>
    <property type="match status" value="1"/>
</dbReference>
<dbReference type="Gene3D" id="3.90.190.10">
    <property type="entry name" value="Protein tyrosine phosphatase superfamily"/>
    <property type="match status" value="1"/>
</dbReference>
<evidence type="ECO:0000313" key="2">
    <source>
        <dbReference type="EMBL" id="TXT10559.1"/>
    </source>
</evidence>
<dbReference type="AlphaFoldDB" id="A0A7D8Z362"/>
<dbReference type="GO" id="GO:0004721">
    <property type="term" value="F:phosphoprotein phosphatase activity"/>
    <property type="evidence" value="ECO:0007669"/>
    <property type="project" value="InterPro"/>
</dbReference>